<reference evidence="2 3" key="1">
    <citation type="submission" date="2020-04" db="EMBL/GenBank/DDBJ databases">
        <title>MicrobeNet Type strains.</title>
        <authorList>
            <person name="Nicholson A.C."/>
        </authorList>
    </citation>
    <scope>NUCLEOTIDE SEQUENCE [LARGE SCALE GENOMIC DNA]</scope>
    <source>
        <strain evidence="2 3">DSM 44956</strain>
    </source>
</reference>
<gene>
    <name evidence="2" type="ORF">HGB38_04705</name>
</gene>
<protein>
    <submittedName>
        <fullName evidence="2">Uncharacterized protein</fullName>
    </submittedName>
</protein>
<dbReference type="EMBL" id="JAAXOS010000002">
    <property type="protein sequence ID" value="NKY25536.1"/>
    <property type="molecule type" value="Genomic_DNA"/>
</dbReference>
<proteinExistence type="predicted"/>
<feature type="compositionally biased region" description="Polar residues" evidence="1">
    <location>
        <begin position="1"/>
        <end position="14"/>
    </location>
</feature>
<keyword evidence="3" id="KW-1185">Reference proteome</keyword>
<evidence type="ECO:0000256" key="1">
    <source>
        <dbReference type="SAM" id="MobiDB-lite"/>
    </source>
</evidence>
<evidence type="ECO:0000313" key="3">
    <source>
        <dbReference type="Proteomes" id="UP000540698"/>
    </source>
</evidence>
<feature type="region of interest" description="Disordered" evidence="1">
    <location>
        <begin position="1"/>
        <end position="23"/>
    </location>
</feature>
<dbReference type="AlphaFoldDB" id="A0A7X6L0E3"/>
<dbReference type="Proteomes" id="UP000540698">
    <property type="component" value="Unassembled WGS sequence"/>
</dbReference>
<evidence type="ECO:0000313" key="2">
    <source>
        <dbReference type="EMBL" id="NKY25536.1"/>
    </source>
</evidence>
<comment type="caution">
    <text evidence="2">The sequence shown here is derived from an EMBL/GenBank/DDBJ whole genome shotgun (WGS) entry which is preliminary data.</text>
</comment>
<sequence>MSSLIPRTDSQLSTPIPDGFSRAEGRELQRLQNKEMARGLVRATRVQAAGMVAAIGLQTTAMLSREASFHADGDPDTAARLCYIVEQYASFVGNEISRFQH</sequence>
<accession>A0A7X6L0E3</accession>
<organism evidence="2 3">
    <name type="scientific">Nocardia gamkensis</name>
    <dbReference type="NCBI Taxonomy" id="352869"/>
    <lineage>
        <taxon>Bacteria</taxon>
        <taxon>Bacillati</taxon>
        <taxon>Actinomycetota</taxon>
        <taxon>Actinomycetes</taxon>
        <taxon>Mycobacteriales</taxon>
        <taxon>Nocardiaceae</taxon>
        <taxon>Nocardia</taxon>
    </lineage>
</organism>
<name>A0A7X6L0E3_9NOCA</name>